<accession>A0A7X0JPE7</accession>
<protein>
    <recommendedName>
        <fullName evidence="6">Glutaredoxin</fullName>
    </recommendedName>
</protein>
<evidence type="ECO:0000256" key="3">
    <source>
        <dbReference type="ARBA" id="ARBA00022982"/>
    </source>
</evidence>
<dbReference type="PANTHER" id="PTHR45694:SF18">
    <property type="entry name" value="GLUTAREDOXIN-1-RELATED"/>
    <property type="match status" value="1"/>
</dbReference>
<dbReference type="InterPro" id="IPR011767">
    <property type="entry name" value="GLR_AS"/>
</dbReference>
<sequence length="86" mass="9538">MADVTIYSSDFCPFCHRAKALLSSKGVDFKELNVDGNPELRAEMMHKAQQRTVPQIWIGQSHVGGCDDLYALERTGQLDPMLARAG</sequence>
<evidence type="ECO:0000259" key="7">
    <source>
        <dbReference type="Pfam" id="PF00462"/>
    </source>
</evidence>
<dbReference type="GO" id="GO:0045454">
    <property type="term" value="P:cell redox homeostasis"/>
    <property type="evidence" value="ECO:0007669"/>
    <property type="project" value="InterPro"/>
</dbReference>
<comment type="function">
    <text evidence="6">Has a glutathione-disulfide oxidoreductase activity in the presence of NADPH and glutathione reductase. Reduces low molecular weight disulfides and proteins.</text>
</comment>
<gene>
    <name evidence="8" type="ORF">HNR48_000142</name>
</gene>
<dbReference type="AlphaFoldDB" id="A0A7X0JPE7"/>
<dbReference type="InterPro" id="IPR011900">
    <property type="entry name" value="GRX_bact"/>
</dbReference>
<dbReference type="PANTHER" id="PTHR45694">
    <property type="entry name" value="GLUTAREDOXIN 2"/>
    <property type="match status" value="1"/>
</dbReference>
<dbReference type="NCBIfam" id="TIGR02181">
    <property type="entry name" value="GRX_bact"/>
    <property type="match status" value="1"/>
</dbReference>
<keyword evidence="3 6" id="KW-0249">Electron transport</keyword>
<dbReference type="PRINTS" id="PR00160">
    <property type="entry name" value="GLUTAREDOXIN"/>
</dbReference>
<dbReference type="SUPFAM" id="SSF52833">
    <property type="entry name" value="Thioredoxin-like"/>
    <property type="match status" value="1"/>
</dbReference>
<dbReference type="GO" id="GO:0034599">
    <property type="term" value="P:cellular response to oxidative stress"/>
    <property type="evidence" value="ECO:0007669"/>
    <property type="project" value="TreeGrafter"/>
</dbReference>
<dbReference type="PROSITE" id="PS00195">
    <property type="entry name" value="GLUTAREDOXIN_1"/>
    <property type="match status" value="1"/>
</dbReference>
<evidence type="ECO:0000256" key="4">
    <source>
        <dbReference type="ARBA" id="ARBA00023157"/>
    </source>
</evidence>
<keyword evidence="2 6" id="KW-0813">Transport</keyword>
<dbReference type="GO" id="GO:0005737">
    <property type="term" value="C:cytoplasm"/>
    <property type="evidence" value="ECO:0007669"/>
    <property type="project" value="TreeGrafter"/>
</dbReference>
<dbReference type="Pfam" id="PF00462">
    <property type="entry name" value="Glutaredoxin"/>
    <property type="match status" value="1"/>
</dbReference>
<organism evidence="8 9">
    <name type="scientific">Pseudoteredinibacter isoporae</name>
    <dbReference type="NCBI Taxonomy" id="570281"/>
    <lineage>
        <taxon>Bacteria</taxon>
        <taxon>Pseudomonadati</taxon>
        <taxon>Pseudomonadota</taxon>
        <taxon>Gammaproteobacteria</taxon>
        <taxon>Cellvibrionales</taxon>
        <taxon>Cellvibrionaceae</taxon>
        <taxon>Pseudoteredinibacter</taxon>
    </lineage>
</organism>
<dbReference type="RefSeq" id="WP_166852893.1">
    <property type="nucleotide sequence ID" value="NZ_JAAONY010000001.1"/>
</dbReference>
<dbReference type="InterPro" id="IPR036249">
    <property type="entry name" value="Thioredoxin-like_sf"/>
</dbReference>
<keyword evidence="5 6" id="KW-0676">Redox-active center</keyword>
<evidence type="ECO:0000256" key="5">
    <source>
        <dbReference type="ARBA" id="ARBA00023284"/>
    </source>
</evidence>
<keyword evidence="9" id="KW-1185">Reference proteome</keyword>
<dbReference type="PROSITE" id="PS51354">
    <property type="entry name" value="GLUTAREDOXIN_2"/>
    <property type="match status" value="1"/>
</dbReference>
<reference evidence="8 9" key="1">
    <citation type="submission" date="2020-08" db="EMBL/GenBank/DDBJ databases">
        <title>Genomic Encyclopedia of Type Strains, Phase IV (KMG-IV): sequencing the most valuable type-strain genomes for metagenomic binning, comparative biology and taxonomic classification.</title>
        <authorList>
            <person name="Goeker M."/>
        </authorList>
    </citation>
    <scope>NUCLEOTIDE SEQUENCE [LARGE SCALE GENOMIC DNA]</scope>
    <source>
        <strain evidence="8 9">DSM 22368</strain>
    </source>
</reference>
<dbReference type="GO" id="GO:0015038">
    <property type="term" value="F:glutathione disulfide oxidoreductase activity"/>
    <property type="evidence" value="ECO:0007669"/>
    <property type="project" value="UniProtKB-UniRule"/>
</dbReference>
<dbReference type="InterPro" id="IPR002109">
    <property type="entry name" value="Glutaredoxin"/>
</dbReference>
<proteinExistence type="inferred from homology"/>
<dbReference type="EMBL" id="JACHHT010000001">
    <property type="protein sequence ID" value="MBB6519864.1"/>
    <property type="molecule type" value="Genomic_DNA"/>
</dbReference>
<dbReference type="InterPro" id="IPR014025">
    <property type="entry name" value="Glutaredoxin_subgr"/>
</dbReference>
<name>A0A7X0JPE7_9GAMM</name>
<evidence type="ECO:0000256" key="6">
    <source>
        <dbReference type="RuleBase" id="RU364065"/>
    </source>
</evidence>
<comment type="similarity">
    <text evidence="1 6">Belongs to the glutaredoxin family.</text>
</comment>
<dbReference type="FunFam" id="3.40.30.10:FF:000018">
    <property type="entry name" value="Glutaredoxin"/>
    <property type="match status" value="1"/>
</dbReference>
<evidence type="ECO:0000256" key="2">
    <source>
        <dbReference type="ARBA" id="ARBA00022448"/>
    </source>
</evidence>
<evidence type="ECO:0000313" key="8">
    <source>
        <dbReference type="EMBL" id="MBB6519864.1"/>
    </source>
</evidence>
<dbReference type="Proteomes" id="UP000528457">
    <property type="component" value="Unassembled WGS sequence"/>
</dbReference>
<feature type="domain" description="Glutaredoxin" evidence="7">
    <location>
        <begin position="4"/>
        <end position="63"/>
    </location>
</feature>
<evidence type="ECO:0000256" key="1">
    <source>
        <dbReference type="ARBA" id="ARBA00007787"/>
    </source>
</evidence>
<comment type="caution">
    <text evidence="8">The sequence shown here is derived from an EMBL/GenBank/DDBJ whole genome shotgun (WGS) entry which is preliminary data.</text>
</comment>
<dbReference type="FunCoup" id="A0A7X0JPE7">
    <property type="interactions" value="403"/>
</dbReference>
<dbReference type="CDD" id="cd03418">
    <property type="entry name" value="GRX_GRXb_1_3_like"/>
    <property type="match status" value="1"/>
</dbReference>
<dbReference type="Gene3D" id="3.40.30.10">
    <property type="entry name" value="Glutaredoxin"/>
    <property type="match status" value="1"/>
</dbReference>
<keyword evidence="6" id="KW-0963">Cytoplasm</keyword>
<dbReference type="InParanoid" id="A0A7X0JPE7"/>
<keyword evidence="4" id="KW-1015">Disulfide bond</keyword>
<evidence type="ECO:0000313" key="9">
    <source>
        <dbReference type="Proteomes" id="UP000528457"/>
    </source>
</evidence>